<evidence type="ECO:0000256" key="1">
    <source>
        <dbReference type="SAM" id="MobiDB-lite"/>
    </source>
</evidence>
<feature type="region of interest" description="Disordered" evidence="1">
    <location>
        <begin position="97"/>
        <end position="124"/>
    </location>
</feature>
<name>A0ABT1IF17_9PSEU</name>
<feature type="compositionally biased region" description="Low complexity" evidence="1">
    <location>
        <begin position="220"/>
        <end position="239"/>
    </location>
</feature>
<comment type="caution">
    <text evidence="2">The sequence shown here is derived from an EMBL/GenBank/DDBJ whole genome shotgun (WGS) entry which is preliminary data.</text>
</comment>
<feature type="region of interest" description="Disordered" evidence="1">
    <location>
        <begin position="147"/>
        <end position="239"/>
    </location>
</feature>
<dbReference type="EMBL" id="JAMTCO010000009">
    <property type="protein sequence ID" value="MCP2271214.1"/>
    <property type="molecule type" value="Genomic_DNA"/>
</dbReference>
<evidence type="ECO:0000313" key="2">
    <source>
        <dbReference type="EMBL" id="MCP2271214.1"/>
    </source>
</evidence>
<reference evidence="2 3" key="1">
    <citation type="submission" date="2022-06" db="EMBL/GenBank/DDBJ databases">
        <title>Genomic Encyclopedia of Archaeal and Bacterial Type Strains, Phase II (KMG-II): from individual species to whole genera.</title>
        <authorList>
            <person name="Goeker M."/>
        </authorList>
    </citation>
    <scope>NUCLEOTIDE SEQUENCE [LARGE SCALE GENOMIC DNA]</scope>
    <source>
        <strain evidence="2 3">DSM 44255</strain>
    </source>
</reference>
<proteinExistence type="predicted"/>
<evidence type="ECO:0000313" key="3">
    <source>
        <dbReference type="Proteomes" id="UP001205185"/>
    </source>
</evidence>
<gene>
    <name evidence="2" type="ORF">LV75_003728</name>
</gene>
<organism evidence="2 3">
    <name type="scientific">Actinokineospora diospyrosa</name>
    <dbReference type="NCBI Taxonomy" id="103728"/>
    <lineage>
        <taxon>Bacteria</taxon>
        <taxon>Bacillati</taxon>
        <taxon>Actinomycetota</taxon>
        <taxon>Actinomycetes</taxon>
        <taxon>Pseudonocardiales</taxon>
        <taxon>Pseudonocardiaceae</taxon>
        <taxon>Actinokineospora</taxon>
    </lineage>
</organism>
<keyword evidence="3" id="KW-1185">Reference proteome</keyword>
<accession>A0ABT1IF17</accession>
<protein>
    <submittedName>
        <fullName evidence="2">Uncharacterized protein</fullName>
    </submittedName>
</protein>
<feature type="compositionally biased region" description="Polar residues" evidence="1">
    <location>
        <begin position="147"/>
        <end position="180"/>
    </location>
</feature>
<feature type="compositionally biased region" description="Polar residues" evidence="1">
    <location>
        <begin position="194"/>
        <end position="209"/>
    </location>
</feature>
<dbReference type="Proteomes" id="UP001205185">
    <property type="component" value="Unassembled WGS sequence"/>
</dbReference>
<sequence>MPTRPPVRSAPTHLASAWTLGPAGANPPPVRSAPAHLPSTWTVGLAGAKPARWGGLVLCGGTAPVAFPRGRACFWAPALRFCVGCCRGPAQNKFAPSSLSHCRGSDAMPKASRSPEPKAEARISCPALPATADVKINLIESPQIHSLPTRTDTTAAPNSTLWTPRTVVDNHNQPARSSTPRAPDIQPTDAHRQPGSTKQQPVDSHNRCGQTTPAPPASPQPSSASTQPPHASHPQAHPT</sequence>